<keyword evidence="3 10" id="KW-0808">Transferase</keyword>
<evidence type="ECO:0000256" key="6">
    <source>
        <dbReference type="ARBA" id="ARBA00022840"/>
    </source>
</evidence>
<dbReference type="GO" id="GO:0004715">
    <property type="term" value="F:non-membrane spanning protein tyrosine kinase activity"/>
    <property type="evidence" value="ECO:0007669"/>
    <property type="project" value="UniProtKB-EC"/>
</dbReference>
<keyword evidence="7" id="KW-0829">Tyrosine-protein kinase</keyword>
<evidence type="ECO:0000259" key="9">
    <source>
        <dbReference type="Pfam" id="PF13614"/>
    </source>
</evidence>
<dbReference type="InterPro" id="IPR027417">
    <property type="entry name" value="P-loop_NTPase"/>
</dbReference>
<evidence type="ECO:0000256" key="4">
    <source>
        <dbReference type="ARBA" id="ARBA00022741"/>
    </source>
</evidence>
<dbReference type="InterPro" id="IPR005702">
    <property type="entry name" value="Wzc-like_C"/>
</dbReference>
<evidence type="ECO:0000256" key="1">
    <source>
        <dbReference type="ARBA" id="ARBA00007316"/>
    </source>
</evidence>
<dbReference type="PANTHER" id="PTHR32309">
    <property type="entry name" value="TYROSINE-PROTEIN KINASE"/>
    <property type="match status" value="1"/>
</dbReference>
<gene>
    <name evidence="10" type="ORF">RQP18_03520</name>
</gene>
<evidence type="ECO:0000256" key="8">
    <source>
        <dbReference type="ARBA" id="ARBA00051245"/>
    </source>
</evidence>
<dbReference type="SUPFAM" id="SSF52540">
    <property type="entry name" value="P-loop containing nucleoside triphosphate hydrolases"/>
    <property type="match status" value="1"/>
</dbReference>
<reference evidence="11" key="1">
    <citation type="submission" date="2023-10" db="EMBL/GenBank/DDBJ databases">
        <title>Genome analysis and identification of Salinococcus sp. Bachu38 nov., a PGPR from the rhizosphere of Tamarix.</title>
        <authorList>
            <person name="Liang Z."/>
            <person name="Zhang X."/>
            <person name="Jia J."/>
            <person name="Chen X."/>
            <person name="Wang Y."/>
            <person name="Wang Q."/>
            <person name="Wang R."/>
        </authorList>
    </citation>
    <scope>NUCLEOTIDE SEQUENCE [LARGE SCALE GENOMIC DNA]</scope>
    <source>
        <strain evidence="11">Bachu38</strain>
    </source>
</reference>
<evidence type="ECO:0000313" key="11">
    <source>
        <dbReference type="Proteomes" id="UP001455384"/>
    </source>
</evidence>
<feature type="domain" description="AAA" evidence="9">
    <location>
        <begin position="58"/>
        <end position="190"/>
    </location>
</feature>
<dbReference type="EMBL" id="CP138333">
    <property type="protein sequence ID" value="WZX30266.1"/>
    <property type="molecule type" value="Genomic_DNA"/>
</dbReference>
<protein>
    <recommendedName>
        <fullName evidence="2">non-specific protein-tyrosine kinase</fullName>
        <ecNumber evidence="2">2.7.10.2</ecNumber>
    </recommendedName>
</protein>
<name>A0ABZ3CK44_9STAP</name>
<comment type="similarity">
    <text evidence="1">Belongs to the CpsD/CapB family.</text>
</comment>
<dbReference type="InterPro" id="IPR025669">
    <property type="entry name" value="AAA_dom"/>
</dbReference>
<keyword evidence="5 10" id="KW-0418">Kinase</keyword>
<keyword evidence="4" id="KW-0547">Nucleotide-binding</keyword>
<dbReference type="EC" id="2.7.10.2" evidence="2"/>
<dbReference type="PANTHER" id="PTHR32309:SF13">
    <property type="entry name" value="FERRIC ENTEROBACTIN TRANSPORT PROTEIN FEPE"/>
    <property type="match status" value="1"/>
</dbReference>
<dbReference type="InterPro" id="IPR050445">
    <property type="entry name" value="Bact_polysacc_biosynth/exp"/>
</dbReference>
<dbReference type="CDD" id="cd05387">
    <property type="entry name" value="BY-kinase"/>
    <property type="match status" value="1"/>
</dbReference>
<dbReference type="NCBIfam" id="TIGR01007">
    <property type="entry name" value="eps_fam"/>
    <property type="match status" value="1"/>
</dbReference>
<comment type="catalytic activity">
    <reaction evidence="8">
        <text>L-tyrosyl-[protein] + ATP = O-phospho-L-tyrosyl-[protein] + ADP + H(+)</text>
        <dbReference type="Rhea" id="RHEA:10596"/>
        <dbReference type="Rhea" id="RHEA-COMP:10136"/>
        <dbReference type="Rhea" id="RHEA-COMP:20101"/>
        <dbReference type="ChEBI" id="CHEBI:15378"/>
        <dbReference type="ChEBI" id="CHEBI:30616"/>
        <dbReference type="ChEBI" id="CHEBI:46858"/>
        <dbReference type="ChEBI" id="CHEBI:61978"/>
        <dbReference type="ChEBI" id="CHEBI:456216"/>
        <dbReference type="EC" id="2.7.10.2"/>
    </reaction>
</comment>
<keyword evidence="11" id="KW-1185">Reference proteome</keyword>
<keyword evidence="6" id="KW-0067">ATP-binding</keyword>
<dbReference type="Gene3D" id="3.40.50.300">
    <property type="entry name" value="P-loop containing nucleotide triphosphate hydrolases"/>
    <property type="match status" value="1"/>
</dbReference>
<organism evidence="10 11">
    <name type="scientific">Salinicoccus bachuensis</name>
    <dbReference type="NCBI Taxonomy" id="3136731"/>
    <lineage>
        <taxon>Bacteria</taxon>
        <taxon>Bacillati</taxon>
        <taxon>Bacillota</taxon>
        <taxon>Bacilli</taxon>
        <taxon>Bacillales</taxon>
        <taxon>Staphylococcaceae</taxon>
        <taxon>Salinicoccus</taxon>
    </lineage>
</organism>
<dbReference type="Proteomes" id="UP001455384">
    <property type="component" value="Chromosome"/>
</dbReference>
<proteinExistence type="inferred from homology"/>
<dbReference type="RefSeq" id="WP_342388785.1">
    <property type="nucleotide sequence ID" value="NZ_CP138333.2"/>
</dbReference>
<dbReference type="Pfam" id="PF13614">
    <property type="entry name" value="AAA_31"/>
    <property type="match status" value="1"/>
</dbReference>
<evidence type="ECO:0000256" key="7">
    <source>
        <dbReference type="ARBA" id="ARBA00023137"/>
    </source>
</evidence>
<evidence type="ECO:0000256" key="5">
    <source>
        <dbReference type="ARBA" id="ARBA00022777"/>
    </source>
</evidence>
<sequence>MNRKKMNKIENTTPRSMVVANQPHATVSEQFRILRTNITYSGVDHPIRSVLFTSAIAGAGKSTIAANMAVAYAQAGVKTLLVDGDLRRPTTHYTFEVPNRKGLSKAIIDHVPPEDMVTKTEFDKLDLMTSGPIPPNPSELLASKSMEALMNALAINYEMVIIDSPPLLSVTDSQLLCKQADGVVLITDVENNDRNELLEAKDLLDKAGANIIGVVLNNREERRGPNEAYYYAEPVTES</sequence>
<accession>A0ABZ3CK44</accession>
<evidence type="ECO:0000256" key="2">
    <source>
        <dbReference type="ARBA" id="ARBA00011903"/>
    </source>
</evidence>
<evidence type="ECO:0000313" key="10">
    <source>
        <dbReference type="EMBL" id="WZX30266.1"/>
    </source>
</evidence>
<evidence type="ECO:0000256" key="3">
    <source>
        <dbReference type="ARBA" id="ARBA00022679"/>
    </source>
</evidence>